<protein>
    <submittedName>
        <fullName evidence="1">Uncharacterized protein</fullName>
    </submittedName>
</protein>
<dbReference type="EMBL" id="CP008874">
    <property type="protein sequence ID" value="AKH96534.1"/>
    <property type="molecule type" value="Genomic_DNA"/>
</dbReference>
<gene>
    <name evidence="2" type="ORF">HLASA_0020</name>
    <name evidence="1" type="ORF">HLASF_0020</name>
</gene>
<keyword evidence="4" id="KW-1185">Reference proteome</keyword>
<name>A0A0F7PA88_9EURY</name>
<dbReference type="OrthoDB" id="275385at2157"/>
<proteinExistence type="predicted"/>
<evidence type="ECO:0000313" key="1">
    <source>
        <dbReference type="EMBL" id="AKH96534.1"/>
    </source>
</evidence>
<dbReference type="HOGENOM" id="CLU_876042_0_0_2"/>
<dbReference type="RefSeq" id="WP_050047392.1">
    <property type="nucleotide sequence ID" value="NZ_CP008874.1"/>
</dbReference>
<dbReference type="GeneID" id="26009397"/>
<accession>A0A0F7PA88</accession>
<organism evidence="1 4">
    <name type="scientific">Halanaeroarchaeum sulfurireducens</name>
    <dbReference type="NCBI Taxonomy" id="1604004"/>
    <lineage>
        <taxon>Archaea</taxon>
        <taxon>Methanobacteriati</taxon>
        <taxon>Methanobacteriota</taxon>
        <taxon>Stenosarchaea group</taxon>
        <taxon>Halobacteria</taxon>
        <taxon>Halobacteriales</taxon>
        <taxon>Halobacteriaceae</taxon>
        <taxon>Halanaeroarchaeum</taxon>
    </lineage>
</organism>
<dbReference type="STRING" id="1604004.HLASA_0020"/>
<evidence type="ECO:0000313" key="3">
    <source>
        <dbReference type="Proteomes" id="UP000060390"/>
    </source>
</evidence>
<dbReference type="KEGG" id="hsu:HLASF_0020"/>
<reference evidence="1 4" key="1">
    <citation type="journal article" date="2015" name="ISME J.">
        <title>Elemental sulfur and acetate can support life of a novel strictly anaerobic haloarchaeon.</title>
        <authorList>
            <person name="Sorokin D.Y."/>
            <person name="Kublanov I.V."/>
            <person name="Gavrilov S.N."/>
            <person name="Rojo D."/>
            <person name="Roman P."/>
            <person name="Golyshin P.N."/>
            <person name="Slepak V.Z."/>
            <person name="Smedile F."/>
            <person name="Ferrer M."/>
            <person name="Messina E."/>
            <person name="La Cono V."/>
            <person name="Yakimov M.M."/>
        </authorList>
    </citation>
    <scope>NUCLEOTIDE SEQUENCE [LARGE SCALE GENOMIC DNA]</scope>
    <source>
        <strain evidence="1 4">HSR2</strain>
    </source>
</reference>
<dbReference type="KEGG" id="hsf:HLASA_0020"/>
<sequence length="317" mass="35859">MDHTYGDERIAEWLSENQYHPRSPKHGSAACMFFLDDLLHESERFQEAAKNGDIVYQEDYTVGSGESRWNTDLVVGPPEEPIQMEIENDRTIAEGEPEAVWLAIDAKSVMTEHGKARRNRQRDINSFADIMHRHHPGAVTGGLILVNIADRFRSPLRDEGDVTEHDRIKSLVEETVEIFRDIDRAKGKVSPNVDGVGVTVVDHTNLEDGRSTELVTEPPAPQSGDVVEYHEFLEIILETFEERWLTGETPDFESLSENVDLRSALDRQIVELAAVANEVGEGVQEDNLDETVLSRLRNELEETEAVVERIADENLYN</sequence>
<evidence type="ECO:0000313" key="4">
    <source>
        <dbReference type="Proteomes" id="UP000069906"/>
    </source>
</evidence>
<dbReference type="AlphaFoldDB" id="A0A0F7PA88"/>
<dbReference type="Proteomes" id="UP000060390">
    <property type="component" value="Chromosome"/>
</dbReference>
<dbReference type="EMBL" id="CP011564">
    <property type="protein sequence ID" value="ALG80936.1"/>
    <property type="molecule type" value="Genomic_DNA"/>
</dbReference>
<dbReference type="Proteomes" id="UP000069906">
    <property type="component" value="Chromosome"/>
</dbReference>
<evidence type="ECO:0000313" key="2">
    <source>
        <dbReference type="EMBL" id="ALG80936.1"/>
    </source>
</evidence>
<reference evidence="3" key="2">
    <citation type="submission" date="2015-05" db="EMBL/GenBank/DDBJ databases">
        <title>Complete genome sequence of Halanaeroarchaeum sulfurireducens type strain M27-SA2, a sulfate-reducer haloarchaeon from marine anoxic lake Medee.</title>
        <authorList>
            <person name="Messina E."/>
            <person name="Kublanov I.V."/>
            <person name="Toshchakov S."/>
            <person name="Arcadi E."/>
            <person name="La Spada G."/>
            <person name="La Cono V."/>
            <person name="Yakimov M.M."/>
        </authorList>
    </citation>
    <scope>NUCLEOTIDE SEQUENCE [LARGE SCALE GENOMIC DNA]</scope>
    <source>
        <strain evidence="3">M27-SA2</strain>
    </source>
</reference>
<reference evidence="2 3" key="3">
    <citation type="journal article" date="2016" name="Stand. Genomic Sci.">
        <title>Complete genome sequence of 'Halanaeroarchaeum sulfurireducens' M27-SA2, a sulfur-reducing and acetate-oxidizing haloarchaeon from the deep-sea hypersaline anoxic lake Medee.</title>
        <authorList>
            <person name="Messina E."/>
            <person name="Sorokin D.Y."/>
            <person name="Kublanov I.V."/>
            <person name="Toshchakov S."/>
            <person name="Lopatina A."/>
            <person name="Arcadi E."/>
            <person name="Smedile F."/>
            <person name="La Spada G."/>
            <person name="La Cono V."/>
            <person name="Yakimov M.M."/>
        </authorList>
    </citation>
    <scope>NUCLEOTIDE SEQUENCE [LARGE SCALE GENOMIC DNA]</scope>
    <source>
        <strain evidence="2 3">M27-SA2</strain>
    </source>
</reference>